<name>A0ABP8R9J0_9SPHI</name>
<accession>A0ABP8R9J0</accession>
<dbReference type="Proteomes" id="UP001500394">
    <property type="component" value="Unassembled WGS sequence"/>
</dbReference>
<feature type="compositionally biased region" description="Polar residues" evidence="1">
    <location>
        <begin position="30"/>
        <end position="44"/>
    </location>
</feature>
<proteinExistence type="predicted"/>
<comment type="caution">
    <text evidence="2">The sequence shown here is derived from an EMBL/GenBank/DDBJ whole genome shotgun (WGS) entry which is preliminary data.</text>
</comment>
<feature type="region of interest" description="Disordered" evidence="1">
    <location>
        <begin position="30"/>
        <end position="60"/>
    </location>
</feature>
<sequence>MTNKTEKRLYEKPDIAYYLVHLEDNIASTSSTIGFGNPNTNYQPETEDWNEETNNHDYEF</sequence>
<reference evidence="3" key="1">
    <citation type="journal article" date="2019" name="Int. J. Syst. Evol. Microbiol.">
        <title>The Global Catalogue of Microorganisms (GCM) 10K type strain sequencing project: providing services to taxonomists for standard genome sequencing and annotation.</title>
        <authorList>
            <consortium name="The Broad Institute Genomics Platform"/>
            <consortium name="The Broad Institute Genome Sequencing Center for Infectious Disease"/>
            <person name="Wu L."/>
            <person name="Ma J."/>
        </authorList>
    </citation>
    <scope>NUCLEOTIDE SEQUENCE [LARGE SCALE GENOMIC DNA]</scope>
    <source>
        <strain evidence="3">JCM 17858</strain>
    </source>
</reference>
<evidence type="ECO:0000256" key="1">
    <source>
        <dbReference type="SAM" id="MobiDB-lite"/>
    </source>
</evidence>
<gene>
    <name evidence="2" type="ORF">GCM10023173_25850</name>
</gene>
<keyword evidence="3" id="KW-1185">Reference proteome</keyword>
<evidence type="ECO:0000313" key="2">
    <source>
        <dbReference type="EMBL" id="GAA4521043.1"/>
    </source>
</evidence>
<dbReference type="EMBL" id="BAABGR010000044">
    <property type="protein sequence ID" value="GAA4521043.1"/>
    <property type="molecule type" value="Genomic_DNA"/>
</dbReference>
<protein>
    <submittedName>
        <fullName evidence="2">Uncharacterized protein</fullName>
    </submittedName>
</protein>
<organism evidence="2 3">
    <name type="scientific">Sphingobacterium thermophilum</name>
    <dbReference type="NCBI Taxonomy" id="768534"/>
    <lineage>
        <taxon>Bacteria</taxon>
        <taxon>Pseudomonadati</taxon>
        <taxon>Bacteroidota</taxon>
        <taxon>Sphingobacteriia</taxon>
        <taxon>Sphingobacteriales</taxon>
        <taxon>Sphingobacteriaceae</taxon>
        <taxon>Sphingobacterium</taxon>
    </lineage>
</organism>
<evidence type="ECO:0000313" key="3">
    <source>
        <dbReference type="Proteomes" id="UP001500394"/>
    </source>
</evidence>
<dbReference type="RefSeq" id="WP_345069127.1">
    <property type="nucleotide sequence ID" value="NZ_BAABGR010000044.1"/>
</dbReference>